<evidence type="ECO:0000313" key="1">
    <source>
        <dbReference type="EMBL" id="CAD9675737.1"/>
    </source>
</evidence>
<reference evidence="1" key="1">
    <citation type="submission" date="2021-01" db="EMBL/GenBank/DDBJ databases">
        <authorList>
            <person name="Corre E."/>
            <person name="Pelletier E."/>
            <person name="Niang G."/>
            <person name="Scheremetjew M."/>
            <person name="Finn R."/>
            <person name="Kale V."/>
            <person name="Holt S."/>
            <person name="Cochrane G."/>
            <person name="Meng A."/>
            <person name="Brown T."/>
            <person name="Cohen L."/>
        </authorList>
    </citation>
    <scope>NUCLEOTIDE SEQUENCE</scope>
    <source>
        <strain evidence="1">NY070348D</strain>
    </source>
</reference>
<sequence length="130" mass="14360">MNLLEGKGECYIQDRGVSRWDTCAAQAIIEAKGGVLVKLTDFLKDKSLNSYSYKKSVLNCDVDSAKYPPRLTKYNTRQEPINSDPQIVGKLKPYANVCGLLALDALGVAKLDMYYDICTSSANTKPPVFD</sequence>
<dbReference type="PROSITE" id="PS00630">
    <property type="entry name" value="IMP_2"/>
    <property type="match status" value="1"/>
</dbReference>
<dbReference type="InterPro" id="IPR020550">
    <property type="entry name" value="Inositol_monophosphatase_CS"/>
</dbReference>
<dbReference type="Gene3D" id="3.40.190.80">
    <property type="match status" value="1"/>
</dbReference>
<protein>
    <submittedName>
        <fullName evidence="1">Uncharacterized protein</fullName>
    </submittedName>
</protein>
<dbReference type="AlphaFoldDB" id="A0A7S2RMY5"/>
<proteinExistence type="predicted"/>
<accession>A0A7S2RMY5</accession>
<dbReference type="GO" id="GO:0046854">
    <property type="term" value="P:phosphatidylinositol phosphate biosynthetic process"/>
    <property type="evidence" value="ECO:0007669"/>
    <property type="project" value="InterPro"/>
</dbReference>
<name>A0A7S2RMY5_9STRA</name>
<dbReference type="SUPFAM" id="SSF56655">
    <property type="entry name" value="Carbohydrate phosphatase"/>
    <property type="match status" value="1"/>
</dbReference>
<organism evidence="1">
    <name type="scientific">Mucochytrium quahogii</name>
    <dbReference type="NCBI Taxonomy" id="96639"/>
    <lineage>
        <taxon>Eukaryota</taxon>
        <taxon>Sar</taxon>
        <taxon>Stramenopiles</taxon>
        <taxon>Bigyra</taxon>
        <taxon>Labyrinthulomycetes</taxon>
        <taxon>Thraustochytrida</taxon>
        <taxon>Thraustochytriidae</taxon>
        <taxon>Mucochytrium</taxon>
    </lineage>
</organism>
<gene>
    <name evidence="1" type="ORF">QSP1433_LOCUS5183</name>
</gene>
<dbReference type="EMBL" id="HBHK01008360">
    <property type="protein sequence ID" value="CAD9675737.1"/>
    <property type="molecule type" value="Transcribed_RNA"/>
</dbReference>